<dbReference type="AlphaFoldDB" id="A0A2N6PJB5"/>
<keyword evidence="1" id="KW-0472">Membrane</keyword>
<keyword evidence="3" id="KW-1185">Reference proteome</keyword>
<reference evidence="2 3" key="1">
    <citation type="submission" date="2017-09" db="EMBL/GenBank/DDBJ databases">
        <title>Bacterial strain isolated from the female urinary microbiota.</title>
        <authorList>
            <person name="Thomas-White K."/>
            <person name="Kumar N."/>
            <person name="Forster S."/>
            <person name="Putonti C."/>
            <person name="Lawley T."/>
            <person name="Wolfe A.J."/>
        </authorList>
    </citation>
    <scope>NUCLEOTIDE SEQUENCE [LARGE SCALE GENOMIC DNA]</scope>
    <source>
        <strain evidence="2 3">UMB0680</strain>
    </source>
</reference>
<keyword evidence="1" id="KW-1133">Transmembrane helix</keyword>
<evidence type="ECO:0000313" key="2">
    <source>
        <dbReference type="EMBL" id="PMB98763.1"/>
    </source>
</evidence>
<sequence length="91" mass="9263">MVKVKPKAQTSIYRGQHAGAVALLAASIAAVVAFAVFMIVGFGIERTVFWMPGLGILTFGGTYVGTFLGSGGIVDRSAAAQDPAAHRPAAG</sequence>
<proteinExistence type="predicted"/>
<comment type="caution">
    <text evidence="2">The sequence shown here is derived from an EMBL/GenBank/DDBJ whole genome shotgun (WGS) entry which is preliminary data.</text>
</comment>
<evidence type="ECO:0000313" key="3">
    <source>
        <dbReference type="Proteomes" id="UP000235703"/>
    </source>
</evidence>
<keyword evidence="1" id="KW-0812">Transmembrane</keyword>
<feature type="transmembrane region" description="Helical" evidence="1">
    <location>
        <begin position="48"/>
        <end position="68"/>
    </location>
</feature>
<feature type="transmembrane region" description="Helical" evidence="1">
    <location>
        <begin position="21"/>
        <end position="42"/>
    </location>
</feature>
<dbReference type="RefSeq" id="WP_102161525.1">
    <property type="nucleotide sequence ID" value="NZ_JALXLX010000001.1"/>
</dbReference>
<gene>
    <name evidence="2" type="ORF">CJ198_05490</name>
</gene>
<dbReference type="EMBL" id="PNFZ01000002">
    <property type="protein sequence ID" value="PMB98763.1"/>
    <property type="molecule type" value="Genomic_DNA"/>
</dbReference>
<organism evidence="2 3">
    <name type="scientific">Brevibacterium luteolum</name>
    <dbReference type="NCBI Taxonomy" id="199591"/>
    <lineage>
        <taxon>Bacteria</taxon>
        <taxon>Bacillati</taxon>
        <taxon>Actinomycetota</taxon>
        <taxon>Actinomycetes</taxon>
        <taxon>Micrococcales</taxon>
        <taxon>Brevibacteriaceae</taxon>
        <taxon>Brevibacterium</taxon>
    </lineage>
</organism>
<dbReference type="Proteomes" id="UP000235703">
    <property type="component" value="Unassembled WGS sequence"/>
</dbReference>
<name>A0A2N6PJB5_9MICO</name>
<protein>
    <submittedName>
        <fullName evidence="2">Uncharacterized protein</fullName>
    </submittedName>
</protein>
<evidence type="ECO:0000256" key="1">
    <source>
        <dbReference type="SAM" id="Phobius"/>
    </source>
</evidence>
<accession>A0A2N6PJB5</accession>